<name>A0A645DIA9_9ZZZZ</name>
<sequence>MRHDAISDFVLKQAQALYGPKCAKEDIFYYIYGFLHSKDYRHRFAADLVKMLPRIPLCENVKTFKSFSAAGRELALLHTNYETAEKWTDAIVSGADTSFTIGKIRWAKNNSEDDKRTIVLAPGVRIENIPLQAYEYSINGKSAIEWLMERYQYTVNQDSQISNNPNAWGIEHNQPHYILDLLLRVIAVSMKTVQLVAKLPEVDFSNPS</sequence>
<evidence type="ECO:0000259" key="1">
    <source>
        <dbReference type="Pfam" id="PF18135"/>
    </source>
</evidence>
<organism evidence="2">
    <name type="scientific">bioreactor metagenome</name>
    <dbReference type="NCBI Taxonomy" id="1076179"/>
    <lineage>
        <taxon>unclassified sequences</taxon>
        <taxon>metagenomes</taxon>
        <taxon>ecological metagenomes</taxon>
    </lineage>
</organism>
<dbReference type="AlphaFoldDB" id="A0A645DIA9"/>
<feature type="domain" description="Type ISP restriction-modification enzyme LLaBIII C-terminal specificity" evidence="1">
    <location>
        <begin position="2"/>
        <end position="181"/>
    </location>
</feature>
<dbReference type="Pfam" id="PF18135">
    <property type="entry name" value="Type_ISP_C"/>
    <property type="match status" value="1"/>
</dbReference>
<proteinExistence type="predicted"/>
<comment type="caution">
    <text evidence="2">The sequence shown here is derived from an EMBL/GenBank/DDBJ whole genome shotgun (WGS) entry which is preliminary data.</text>
</comment>
<dbReference type="InterPro" id="IPR041635">
    <property type="entry name" value="Type_ISP_LLaBIII_C"/>
</dbReference>
<reference evidence="2" key="1">
    <citation type="submission" date="2019-08" db="EMBL/GenBank/DDBJ databases">
        <authorList>
            <person name="Kucharzyk K."/>
            <person name="Murdoch R.W."/>
            <person name="Higgins S."/>
            <person name="Loffler F."/>
        </authorList>
    </citation>
    <scope>NUCLEOTIDE SEQUENCE</scope>
</reference>
<dbReference type="EMBL" id="VSSQ01036156">
    <property type="protein sequence ID" value="MPM88553.1"/>
    <property type="molecule type" value="Genomic_DNA"/>
</dbReference>
<accession>A0A645DIA9</accession>
<gene>
    <name evidence="2" type="ORF">SDC9_135657</name>
</gene>
<evidence type="ECO:0000313" key="2">
    <source>
        <dbReference type="EMBL" id="MPM88553.1"/>
    </source>
</evidence>
<protein>
    <recommendedName>
        <fullName evidence="1">Type ISP restriction-modification enzyme LLaBIII C-terminal specificity domain-containing protein</fullName>
    </recommendedName>
</protein>